<sequence>MARTRYVLGNWKMHKTAQDAKTYLSVFSSLLKEDPVSCTVGILPPYTALSICAEEIAKERSSLLLGAQNVYSATSGAFTGEISLPMLKEWHVDLVLLGHSERRHIFFENDAFIAAKVEATVQTNLLPVLCIGESLDVRERGKTEAVLQEQLLLGLERVSNNTEIVIAYEPVWAIGTGKVALATDVQRVHVFCRQVLARKFSQNEAERISILYGGSVKAENAQSLGACPDVDGLLVGGASLDPQQFFHVAKNFCF</sequence>
<evidence type="ECO:0000256" key="5">
    <source>
        <dbReference type="ARBA" id="ARBA00023152"/>
    </source>
</evidence>
<dbReference type="OrthoDB" id="9809429at2"/>
<dbReference type="InterPro" id="IPR022896">
    <property type="entry name" value="TrioseP_Isoase_bac/euk"/>
</dbReference>
<dbReference type="InterPro" id="IPR020861">
    <property type="entry name" value="Triosephosphate_isomerase_AS"/>
</dbReference>
<dbReference type="KEGG" id="csaz:Cs308_0038"/>
<dbReference type="UniPathway" id="UPA00109">
    <property type="reaction ID" value="UER00189"/>
</dbReference>
<dbReference type="HAMAP" id="MF_00147_B">
    <property type="entry name" value="TIM_B"/>
    <property type="match status" value="1"/>
</dbReference>
<comment type="subcellular location">
    <subcellularLocation>
        <location evidence="7 8">Cytoplasm</location>
    </subcellularLocation>
</comment>
<feature type="binding site" evidence="7">
    <location>
        <begin position="10"/>
        <end position="12"/>
    </location>
    <ligand>
        <name>substrate</name>
    </ligand>
</feature>
<dbReference type="EC" id="5.3.1.1" evidence="7 8"/>
<dbReference type="STRING" id="1806891.Cs308_0038"/>
<dbReference type="SUPFAM" id="SSF51351">
    <property type="entry name" value="Triosephosphate isomerase (TIM)"/>
    <property type="match status" value="1"/>
</dbReference>
<gene>
    <name evidence="7" type="primary">tpiA</name>
    <name evidence="9" type="ORF">Cs308_0038</name>
</gene>
<dbReference type="Pfam" id="PF00121">
    <property type="entry name" value="TIM"/>
    <property type="match status" value="1"/>
</dbReference>
<dbReference type="InterPro" id="IPR000652">
    <property type="entry name" value="Triosephosphate_isomerase"/>
</dbReference>
<reference evidence="9 10" key="1">
    <citation type="submission" date="2016-03" db="EMBL/GenBank/DDBJ databases">
        <title>Culture-independent genomics supports pathogen discovery for uncultivable bacteria within the genus Chlamydia.</title>
        <authorList>
            <person name="Taylor-Brown A."/>
            <person name="Bachmann N.L."/>
            <person name="Borel N."/>
            <person name="Polkinghorne A."/>
        </authorList>
    </citation>
    <scope>NUCLEOTIDE SEQUENCE [LARGE SCALE GENOMIC DNA]</scope>
    <source>
        <strain evidence="9 10">2742-308</strain>
    </source>
</reference>
<dbReference type="EMBL" id="CP014639">
    <property type="protein sequence ID" value="ANH78214.1"/>
    <property type="molecule type" value="Genomic_DNA"/>
</dbReference>
<comment type="subunit">
    <text evidence="7 8">Homodimer.</text>
</comment>
<dbReference type="InterPro" id="IPR013785">
    <property type="entry name" value="Aldolase_TIM"/>
</dbReference>
<dbReference type="PANTHER" id="PTHR21139:SF42">
    <property type="entry name" value="TRIOSEPHOSPHATE ISOMERASE"/>
    <property type="match status" value="1"/>
</dbReference>
<dbReference type="Proteomes" id="UP000078162">
    <property type="component" value="Chromosome"/>
</dbReference>
<comment type="function">
    <text evidence="7">Involved in the gluconeogenesis. Catalyzes stereospecifically the conversion of dihydroxyacetone phosphate (DHAP) to D-glyceraldehyde-3-phosphate (G3P).</text>
</comment>
<dbReference type="GO" id="GO:0004807">
    <property type="term" value="F:triose-phosphate isomerase activity"/>
    <property type="evidence" value="ECO:0007669"/>
    <property type="project" value="UniProtKB-UniRule"/>
</dbReference>
<keyword evidence="3 7" id="KW-0312">Gluconeogenesis</keyword>
<comment type="catalytic activity">
    <reaction evidence="7 8">
        <text>D-glyceraldehyde 3-phosphate = dihydroxyacetone phosphate</text>
        <dbReference type="Rhea" id="RHEA:18585"/>
        <dbReference type="ChEBI" id="CHEBI:57642"/>
        <dbReference type="ChEBI" id="CHEBI:59776"/>
        <dbReference type="EC" id="5.3.1.1"/>
    </reaction>
</comment>
<dbReference type="CDD" id="cd00311">
    <property type="entry name" value="TIM"/>
    <property type="match status" value="1"/>
</dbReference>
<dbReference type="GO" id="GO:0019563">
    <property type="term" value="P:glycerol catabolic process"/>
    <property type="evidence" value="ECO:0007669"/>
    <property type="project" value="TreeGrafter"/>
</dbReference>
<accession>A0A1A9HVZ3</accession>
<dbReference type="PATRIC" id="fig|1806891.3.peg.38"/>
<feature type="binding site" evidence="7">
    <location>
        <position position="215"/>
    </location>
    <ligand>
        <name>substrate</name>
    </ligand>
</feature>
<name>A0A1A9HVZ3_9CHLA</name>
<feature type="active site" description="Proton acceptor" evidence="7">
    <location>
        <position position="169"/>
    </location>
</feature>
<keyword evidence="5 7" id="KW-0324">Glycolysis</keyword>
<keyword evidence="6 7" id="KW-0413">Isomerase</keyword>
<comment type="similarity">
    <text evidence="2 7 8">Belongs to the triosephosphate isomerase family.</text>
</comment>
<keyword evidence="4 7" id="KW-0963">Cytoplasm</keyword>
<dbReference type="UniPathway" id="UPA00138"/>
<organism evidence="9 10">
    <name type="scientific">Candidatus Chlamydia sanziniae</name>
    <dbReference type="NCBI Taxonomy" id="1806891"/>
    <lineage>
        <taxon>Bacteria</taxon>
        <taxon>Pseudomonadati</taxon>
        <taxon>Chlamydiota</taxon>
        <taxon>Chlamydiia</taxon>
        <taxon>Chlamydiales</taxon>
        <taxon>Chlamydiaceae</taxon>
        <taxon>Chlamydia/Chlamydophila group</taxon>
        <taxon>Chlamydia</taxon>
    </lineage>
</organism>
<evidence type="ECO:0000313" key="9">
    <source>
        <dbReference type="EMBL" id="ANH78214.1"/>
    </source>
</evidence>
<comment type="pathway">
    <text evidence="7 8">Carbohydrate biosynthesis; gluconeogenesis.</text>
</comment>
<evidence type="ECO:0000256" key="4">
    <source>
        <dbReference type="ARBA" id="ARBA00022490"/>
    </source>
</evidence>
<keyword evidence="10" id="KW-1185">Reference proteome</keyword>
<dbReference type="AlphaFoldDB" id="A0A1A9HVZ3"/>
<dbReference type="PROSITE" id="PS51440">
    <property type="entry name" value="TIM_2"/>
    <property type="match status" value="1"/>
</dbReference>
<proteinExistence type="inferred from homology"/>
<dbReference type="InterPro" id="IPR035990">
    <property type="entry name" value="TIM_sf"/>
</dbReference>
<dbReference type="NCBIfam" id="TIGR00419">
    <property type="entry name" value="tim"/>
    <property type="match status" value="1"/>
</dbReference>
<dbReference type="PANTHER" id="PTHR21139">
    <property type="entry name" value="TRIOSEPHOSPHATE ISOMERASE"/>
    <property type="match status" value="1"/>
</dbReference>
<feature type="binding site" evidence="7">
    <location>
        <begin position="236"/>
        <end position="237"/>
    </location>
    <ligand>
        <name>substrate</name>
    </ligand>
</feature>
<dbReference type="RefSeq" id="WP_066481203.1">
    <property type="nucleotide sequence ID" value="NZ_CP014639.1"/>
</dbReference>
<feature type="binding site" evidence="7">
    <location>
        <position position="175"/>
    </location>
    <ligand>
        <name>substrate</name>
    </ligand>
</feature>
<evidence type="ECO:0000256" key="2">
    <source>
        <dbReference type="ARBA" id="ARBA00007422"/>
    </source>
</evidence>
<evidence type="ECO:0000256" key="3">
    <source>
        <dbReference type="ARBA" id="ARBA00022432"/>
    </source>
</evidence>
<comment type="pathway">
    <text evidence="1 7 8">Carbohydrate degradation; glycolysis; D-glyceraldehyde 3-phosphate from glycerone phosphate: step 1/1.</text>
</comment>
<evidence type="ECO:0000256" key="8">
    <source>
        <dbReference type="RuleBase" id="RU363013"/>
    </source>
</evidence>
<dbReference type="GO" id="GO:0006096">
    <property type="term" value="P:glycolytic process"/>
    <property type="evidence" value="ECO:0007669"/>
    <property type="project" value="UniProtKB-UniRule"/>
</dbReference>
<dbReference type="Gene3D" id="3.20.20.70">
    <property type="entry name" value="Aldolase class I"/>
    <property type="match status" value="1"/>
</dbReference>
<evidence type="ECO:0000256" key="1">
    <source>
        <dbReference type="ARBA" id="ARBA00004680"/>
    </source>
</evidence>
<evidence type="ECO:0000256" key="6">
    <source>
        <dbReference type="ARBA" id="ARBA00023235"/>
    </source>
</evidence>
<dbReference type="FunFam" id="3.20.20.70:FF:000016">
    <property type="entry name" value="Triosephosphate isomerase"/>
    <property type="match status" value="1"/>
</dbReference>
<feature type="active site" description="Electrophile" evidence="7">
    <location>
        <position position="99"/>
    </location>
</feature>
<evidence type="ECO:0000256" key="7">
    <source>
        <dbReference type="HAMAP-Rule" id="MF_00147"/>
    </source>
</evidence>
<evidence type="ECO:0000313" key="10">
    <source>
        <dbReference type="Proteomes" id="UP000078162"/>
    </source>
</evidence>
<protein>
    <recommendedName>
        <fullName evidence="7 8">Triosephosphate isomerase</fullName>
        <shortName evidence="7">TIM</shortName>
        <shortName evidence="7">TPI</shortName>
        <ecNumber evidence="7 8">5.3.1.1</ecNumber>
    </recommendedName>
    <alternativeName>
        <fullName evidence="7">Triose-phosphate isomerase</fullName>
    </alternativeName>
</protein>
<dbReference type="GO" id="GO:0005829">
    <property type="term" value="C:cytosol"/>
    <property type="evidence" value="ECO:0007669"/>
    <property type="project" value="TreeGrafter"/>
</dbReference>
<dbReference type="GO" id="GO:0006094">
    <property type="term" value="P:gluconeogenesis"/>
    <property type="evidence" value="ECO:0007669"/>
    <property type="project" value="UniProtKB-UniRule"/>
</dbReference>
<dbReference type="PROSITE" id="PS00171">
    <property type="entry name" value="TIM_1"/>
    <property type="match status" value="1"/>
</dbReference>
<dbReference type="GO" id="GO:0046166">
    <property type="term" value="P:glyceraldehyde-3-phosphate biosynthetic process"/>
    <property type="evidence" value="ECO:0007669"/>
    <property type="project" value="TreeGrafter"/>
</dbReference>